<evidence type="ECO:0000256" key="4">
    <source>
        <dbReference type="ARBA" id="ARBA00022827"/>
    </source>
</evidence>
<dbReference type="SUPFAM" id="SSF55103">
    <property type="entry name" value="FAD-linked oxidases, C-terminal domain"/>
    <property type="match status" value="1"/>
</dbReference>
<dbReference type="InterPro" id="IPR016164">
    <property type="entry name" value="FAD-linked_Oxase-like_C"/>
</dbReference>
<gene>
    <name evidence="6" type="ORF">NA2_06832</name>
</gene>
<dbReference type="InterPro" id="IPR016166">
    <property type="entry name" value="FAD-bd_PCMH"/>
</dbReference>
<reference evidence="6 7" key="1">
    <citation type="journal article" date="2012" name="J. Bacteriol.">
        <title>Genome Sequence of Nitratireductor pacificus Type Strain pht-3B.</title>
        <authorList>
            <person name="Lai Q."/>
            <person name="Li G."/>
            <person name="Shao Z."/>
        </authorList>
    </citation>
    <scope>NUCLEOTIDE SEQUENCE [LARGE SCALE GENOMIC DNA]</scope>
    <source>
        <strain evidence="7">pht-3B</strain>
    </source>
</reference>
<evidence type="ECO:0000256" key="3">
    <source>
        <dbReference type="ARBA" id="ARBA00022630"/>
    </source>
</evidence>
<evidence type="ECO:0000259" key="5">
    <source>
        <dbReference type="PROSITE" id="PS51387"/>
    </source>
</evidence>
<dbReference type="GO" id="GO:0003824">
    <property type="term" value="F:catalytic activity"/>
    <property type="evidence" value="ECO:0007669"/>
    <property type="project" value="InterPro"/>
</dbReference>
<evidence type="ECO:0000256" key="1">
    <source>
        <dbReference type="ARBA" id="ARBA00001974"/>
    </source>
</evidence>
<comment type="caution">
    <text evidence="6">The sequence shown here is derived from an EMBL/GenBank/DDBJ whole genome shotgun (WGS) entry which is preliminary data.</text>
</comment>
<dbReference type="InterPro" id="IPR016171">
    <property type="entry name" value="Vanillyl_alc_oxidase_C-sub2"/>
</dbReference>
<dbReference type="Pfam" id="PF01565">
    <property type="entry name" value="FAD_binding_4"/>
    <property type="match status" value="1"/>
</dbReference>
<comment type="similarity">
    <text evidence="2">Belongs to the FAD-binding oxidoreductase/transferase type 4 family.</text>
</comment>
<comment type="cofactor">
    <cofactor evidence="1">
        <name>FAD</name>
        <dbReference type="ChEBI" id="CHEBI:57692"/>
    </cofactor>
</comment>
<dbReference type="InterPro" id="IPR051264">
    <property type="entry name" value="FAD-oxidored/transferase_4"/>
</dbReference>
<keyword evidence="3" id="KW-0285">Flavoprotein</keyword>
<proteinExistence type="inferred from homology"/>
<dbReference type="SUPFAM" id="SSF56176">
    <property type="entry name" value="FAD-binding/transporter-associated domain-like"/>
    <property type="match status" value="1"/>
</dbReference>
<dbReference type="GO" id="GO:0071949">
    <property type="term" value="F:FAD binding"/>
    <property type="evidence" value="ECO:0007669"/>
    <property type="project" value="InterPro"/>
</dbReference>
<dbReference type="Gene3D" id="3.30.70.2190">
    <property type="match status" value="1"/>
</dbReference>
<dbReference type="OrthoDB" id="9809290at2"/>
<evidence type="ECO:0000256" key="2">
    <source>
        <dbReference type="ARBA" id="ARBA00008000"/>
    </source>
</evidence>
<accession>K2LPH1</accession>
<name>K2LPH1_9HYPH</name>
<dbReference type="InterPro" id="IPR016169">
    <property type="entry name" value="FAD-bd_PCMH_sub2"/>
</dbReference>
<dbReference type="AlphaFoldDB" id="K2LPH1"/>
<dbReference type="STRING" id="391937.NA2_06832"/>
<dbReference type="PANTHER" id="PTHR43716:SF2">
    <property type="entry name" value="BLL6224 PROTEIN"/>
    <property type="match status" value="1"/>
</dbReference>
<dbReference type="PATRIC" id="fig|391937.3.peg.1406"/>
<dbReference type="RefSeq" id="WP_008595721.1">
    <property type="nucleotide sequence ID" value="NZ_AMRM01000006.1"/>
</dbReference>
<dbReference type="EMBL" id="AMRM01000006">
    <property type="protein sequence ID" value="EKF19589.1"/>
    <property type="molecule type" value="Genomic_DNA"/>
</dbReference>
<dbReference type="Pfam" id="PF02913">
    <property type="entry name" value="FAD-oxidase_C"/>
    <property type="match status" value="1"/>
</dbReference>
<dbReference type="PANTHER" id="PTHR43716">
    <property type="entry name" value="D-2-HYDROXYGLUTARATE DEHYDROGENASE, MITOCHONDRIAL"/>
    <property type="match status" value="1"/>
</dbReference>
<dbReference type="PROSITE" id="PS51387">
    <property type="entry name" value="FAD_PCMH"/>
    <property type="match status" value="1"/>
</dbReference>
<keyword evidence="7" id="KW-1185">Reference proteome</keyword>
<dbReference type="InterPro" id="IPR036318">
    <property type="entry name" value="FAD-bd_PCMH-like_sf"/>
</dbReference>
<dbReference type="Gene3D" id="1.10.45.10">
    <property type="entry name" value="Vanillyl-alcohol Oxidase, Chain A, domain 4"/>
    <property type="match status" value="1"/>
</dbReference>
<dbReference type="InterPro" id="IPR016167">
    <property type="entry name" value="FAD-bd_PCMH_sub1"/>
</dbReference>
<sequence length="472" mass="49071">MSAGGALEAFATLLGQGGVLTAQHDTAPYLTDLLQLYRSEALCVVRPRDTGEVAEILRLAARHGLAVTPAGGRTGFCGGAIPDARRPHVILSLERMRSIRSVDPVNDVLIADAGCTLAEVRQAADAADRLFPVSHGGEGTSQIGGMIATNAGGNNVLRYGMTRAHVLGLEVVLADGTVWDGLRALRKDNAGYDLKQLFIGSEGTLGIVTAAALALRPKPLARGTALAAVAGPQAALDLFVHMRGHAGELISAFELMPKVGIDMHLARSGSGRDPFAGAHDWMVLIELETVIGQLDLADLLEQALAGGFEEGLVQDAIVTQSQAQRAELWALREGLAEAQASNPRALKSDTSVPLAASADFVRRAGEAVEAVLPGAIPVPFGHVGDGNIHFNVVAPPGMDAAAFGAVAPTLAEAIREATLSFGGSIAAEHGLGQGKRDAAAATKPPAEIDMMRRIKRALDPEGRMNPGKIVET</sequence>
<dbReference type="InterPro" id="IPR006094">
    <property type="entry name" value="Oxid_FAD_bind_N"/>
</dbReference>
<dbReference type="GO" id="GO:0022904">
    <property type="term" value="P:respiratory electron transport chain"/>
    <property type="evidence" value="ECO:0007669"/>
    <property type="project" value="TreeGrafter"/>
</dbReference>
<dbReference type="InterPro" id="IPR004113">
    <property type="entry name" value="FAD-bd_oxidored_4_C"/>
</dbReference>
<feature type="domain" description="FAD-binding PCMH-type" evidence="5">
    <location>
        <begin position="37"/>
        <end position="218"/>
    </location>
</feature>
<dbReference type="Gene3D" id="3.30.70.2740">
    <property type="match status" value="1"/>
</dbReference>
<dbReference type="Gene3D" id="3.30.465.10">
    <property type="match status" value="1"/>
</dbReference>
<dbReference type="FunFam" id="1.10.45.10:FF:000001">
    <property type="entry name" value="D-lactate dehydrogenase mitochondrial"/>
    <property type="match status" value="1"/>
</dbReference>
<protein>
    <submittedName>
        <fullName evidence="6">FAD linked oxidase domain-containing protein</fullName>
    </submittedName>
</protein>
<dbReference type="eggNOG" id="COG0277">
    <property type="taxonomic scope" value="Bacteria"/>
</dbReference>
<dbReference type="Gene3D" id="3.30.43.10">
    <property type="entry name" value="Uridine Diphospho-n-acetylenolpyruvylglucosamine Reductase, domain 2"/>
    <property type="match status" value="1"/>
</dbReference>
<evidence type="ECO:0000313" key="7">
    <source>
        <dbReference type="Proteomes" id="UP000006786"/>
    </source>
</evidence>
<keyword evidence="4" id="KW-0274">FAD</keyword>
<evidence type="ECO:0000313" key="6">
    <source>
        <dbReference type="EMBL" id="EKF19589.1"/>
    </source>
</evidence>
<organism evidence="6 7">
    <name type="scientific">Nitratireductor pacificus pht-3B</name>
    <dbReference type="NCBI Taxonomy" id="391937"/>
    <lineage>
        <taxon>Bacteria</taxon>
        <taxon>Pseudomonadati</taxon>
        <taxon>Pseudomonadota</taxon>
        <taxon>Alphaproteobacteria</taxon>
        <taxon>Hyphomicrobiales</taxon>
        <taxon>Phyllobacteriaceae</taxon>
        <taxon>Nitratireductor</taxon>
    </lineage>
</organism>
<dbReference type="Proteomes" id="UP000006786">
    <property type="component" value="Unassembled WGS sequence"/>
</dbReference>